<keyword evidence="2" id="KW-0808">Transferase</keyword>
<feature type="domain" description="Polysaccharide pyruvyl transferase" evidence="1">
    <location>
        <begin position="38"/>
        <end position="289"/>
    </location>
</feature>
<protein>
    <submittedName>
        <fullName evidence="2">Polysaccharide pyruvyl transferase family protein</fullName>
    </submittedName>
</protein>
<dbReference type="AlphaFoldDB" id="A0A540VAV3"/>
<dbReference type="GO" id="GO:0016740">
    <property type="term" value="F:transferase activity"/>
    <property type="evidence" value="ECO:0007669"/>
    <property type="project" value="UniProtKB-KW"/>
</dbReference>
<dbReference type="PANTHER" id="PTHR36836:SF1">
    <property type="entry name" value="COLANIC ACID BIOSYNTHESIS PROTEIN WCAK"/>
    <property type="match status" value="1"/>
</dbReference>
<dbReference type="EMBL" id="VIFK01000451">
    <property type="protein sequence ID" value="TQE93855.1"/>
    <property type="molecule type" value="Genomic_DNA"/>
</dbReference>
<reference evidence="2 3" key="1">
    <citation type="submission" date="2019-06" db="EMBL/GenBank/DDBJ databases">
        <title>Metagenome assembled Genome of Spiribacter salinus SL48-SHIP from the microbial mat of Salt Lake 48 (Novosibirsk region, Russia).</title>
        <authorList>
            <person name="Shipova A."/>
            <person name="Rozanov A.S."/>
            <person name="Bryanskaya A.V."/>
            <person name="Peltek S.E."/>
        </authorList>
    </citation>
    <scope>NUCLEOTIDE SEQUENCE [LARGE SCALE GENOMIC DNA]</scope>
    <source>
        <strain evidence="2">SL48-SHIP-2</strain>
    </source>
</reference>
<dbReference type="Proteomes" id="UP000315400">
    <property type="component" value="Unassembled WGS sequence"/>
</dbReference>
<accession>A0A540VAV3</accession>
<evidence type="ECO:0000313" key="3">
    <source>
        <dbReference type="Proteomes" id="UP000315400"/>
    </source>
</evidence>
<gene>
    <name evidence="2" type="ORF">FKY71_17985</name>
</gene>
<dbReference type="InterPro" id="IPR007345">
    <property type="entry name" value="Polysacch_pyruvyl_Trfase"/>
</dbReference>
<comment type="caution">
    <text evidence="2">The sequence shown here is derived from an EMBL/GenBank/DDBJ whole genome shotgun (WGS) entry which is preliminary data.</text>
</comment>
<sequence>MSLNKSLLASRIDHRVRWITQKIRRPATAVAGGYHSGNLGDMALAYSAKGQVAKRIHAGGRIGIQTIYNLPDWPRAKKVVVGGGALLGSNAIKSLKEYTNNQPMNVGIIGVDFSKGDIDEEDVDFLKGVSFLSFRSEFSLEAAQNKYSLNNARLSPDIVFARDETIFASVAKFAPAPKALAINITPGLGRDHSRTKAEDRRLYSNYIRWVRAVTAEYLQAGYSVESIPFTHADERAARENLSDLPIKHNPYTHNVITVLSRIQRCDTFICSRYHALIFGCLLEKKIIPFCYARKNYALCEKYLHLPSNGFRELEQSSEPEKTALTLEPSILQELRILVHREFDDLYNALFS</sequence>
<organism evidence="2 3">
    <name type="scientific">Spiribacter salinus</name>
    <dbReference type="NCBI Taxonomy" id="1335746"/>
    <lineage>
        <taxon>Bacteria</taxon>
        <taxon>Pseudomonadati</taxon>
        <taxon>Pseudomonadota</taxon>
        <taxon>Gammaproteobacteria</taxon>
        <taxon>Chromatiales</taxon>
        <taxon>Ectothiorhodospiraceae</taxon>
        <taxon>Spiribacter</taxon>
    </lineage>
</organism>
<dbReference type="Pfam" id="PF04230">
    <property type="entry name" value="PS_pyruv_trans"/>
    <property type="match status" value="1"/>
</dbReference>
<evidence type="ECO:0000313" key="2">
    <source>
        <dbReference type="EMBL" id="TQE93855.1"/>
    </source>
</evidence>
<name>A0A540VAV3_9GAMM</name>
<proteinExistence type="predicted"/>
<evidence type="ECO:0000259" key="1">
    <source>
        <dbReference type="Pfam" id="PF04230"/>
    </source>
</evidence>
<dbReference type="PANTHER" id="PTHR36836">
    <property type="entry name" value="COLANIC ACID BIOSYNTHESIS PROTEIN WCAK"/>
    <property type="match status" value="1"/>
</dbReference>